<reference evidence="4" key="2">
    <citation type="submission" date="2015-01" db="EMBL/GenBank/DDBJ databases">
        <title>Evolutionary Origins and Diversification of the Mycorrhizal Mutualists.</title>
        <authorList>
            <consortium name="DOE Joint Genome Institute"/>
            <consortium name="Mycorrhizal Genomics Consortium"/>
            <person name="Kohler A."/>
            <person name="Kuo A."/>
            <person name="Nagy L.G."/>
            <person name="Floudas D."/>
            <person name="Copeland A."/>
            <person name="Barry K.W."/>
            <person name="Cichocki N."/>
            <person name="Veneault-Fourrey C."/>
            <person name="LaButti K."/>
            <person name="Lindquist E.A."/>
            <person name="Lipzen A."/>
            <person name="Lundell T."/>
            <person name="Morin E."/>
            <person name="Murat C."/>
            <person name="Riley R."/>
            <person name="Ohm R."/>
            <person name="Sun H."/>
            <person name="Tunlid A."/>
            <person name="Henrissat B."/>
            <person name="Grigoriev I.V."/>
            <person name="Hibbett D.S."/>
            <person name="Martin F."/>
        </authorList>
    </citation>
    <scope>NUCLEOTIDE SEQUENCE [LARGE SCALE GENOMIC DNA]</scope>
    <source>
        <strain evidence="4">Ve08.2h10</strain>
    </source>
</reference>
<dbReference type="EMBL" id="KN825169">
    <property type="protein sequence ID" value="KIK93634.1"/>
    <property type="molecule type" value="Genomic_DNA"/>
</dbReference>
<accession>A0A0D0E0W5</accession>
<keyword evidence="4" id="KW-1185">Reference proteome</keyword>
<feature type="transmembrane region" description="Helical" evidence="2">
    <location>
        <begin position="43"/>
        <end position="65"/>
    </location>
</feature>
<sequence length="137" mass="15552">MYWLEGSAESSSESTSPGRQYSQAEEASSPCDHDDNINYHTRFVAGGCLFIVGRGFFFFSMMWTVGKSPQVPGSLSDMERGQSCLRRYHHISHSVTFGSLWSVYSCPRRLLTLHQKRSTLPEQRKHCSSTAWSCGRF</sequence>
<keyword evidence="2" id="KW-0472">Membrane</keyword>
<reference evidence="3 4" key="1">
    <citation type="submission" date="2014-04" db="EMBL/GenBank/DDBJ databases">
        <authorList>
            <consortium name="DOE Joint Genome Institute"/>
            <person name="Kuo A."/>
            <person name="Kohler A."/>
            <person name="Jargeat P."/>
            <person name="Nagy L.G."/>
            <person name="Floudas D."/>
            <person name="Copeland A."/>
            <person name="Barry K.W."/>
            <person name="Cichocki N."/>
            <person name="Veneault-Fourrey C."/>
            <person name="LaButti K."/>
            <person name="Lindquist E.A."/>
            <person name="Lipzen A."/>
            <person name="Lundell T."/>
            <person name="Morin E."/>
            <person name="Murat C."/>
            <person name="Sun H."/>
            <person name="Tunlid A."/>
            <person name="Henrissat B."/>
            <person name="Grigoriev I.V."/>
            <person name="Hibbett D.S."/>
            <person name="Martin F."/>
            <person name="Nordberg H.P."/>
            <person name="Cantor M.N."/>
            <person name="Hua S.X."/>
        </authorList>
    </citation>
    <scope>NUCLEOTIDE SEQUENCE [LARGE SCALE GENOMIC DNA]</scope>
    <source>
        <strain evidence="3 4">Ve08.2h10</strain>
    </source>
</reference>
<keyword evidence="2" id="KW-1133">Transmembrane helix</keyword>
<dbReference type="Proteomes" id="UP000054538">
    <property type="component" value="Unassembled WGS sequence"/>
</dbReference>
<evidence type="ECO:0000256" key="1">
    <source>
        <dbReference type="SAM" id="MobiDB-lite"/>
    </source>
</evidence>
<proteinExistence type="predicted"/>
<gene>
    <name evidence="3" type="ORF">PAXRUDRAFT_502705</name>
</gene>
<dbReference type="AlphaFoldDB" id="A0A0D0E0W5"/>
<evidence type="ECO:0000313" key="3">
    <source>
        <dbReference type="EMBL" id="KIK93634.1"/>
    </source>
</evidence>
<feature type="compositionally biased region" description="Polar residues" evidence="1">
    <location>
        <begin position="17"/>
        <end position="26"/>
    </location>
</feature>
<feature type="region of interest" description="Disordered" evidence="1">
    <location>
        <begin position="1"/>
        <end position="30"/>
    </location>
</feature>
<dbReference type="HOGENOM" id="CLU_1865778_0_0_1"/>
<keyword evidence="2" id="KW-0812">Transmembrane</keyword>
<evidence type="ECO:0000313" key="4">
    <source>
        <dbReference type="Proteomes" id="UP000054538"/>
    </source>
</evidence>
<feature type="compositionally biased region" description="Low complexity" evidence="1">
    <location>
        <begin position="1"/>
        <end position="16"/>
    </location>
</feature>
<protein>
    <submittedName>
        <fullName evidence="3">Uncharacterized protein</fullName>
    </submittedName>
</protein>
<dbReference type="InParanoid" id="A0A0D0E0W5"/>
<evidence type="ECO:0000256" key="2">
    <source>
        <dbReference type="SAM" id="Phobius"/>
    </source>
</evidence>
<organism evidence="3 4">
    <name type="scientific">Paxillus rubicundulus Ve08.2h10</name>
    <dbReference type="NCBI Taxonomy" id="930991"/>
    <lineage>
        <taxon>Eukaryota</taxon>
        <taxon>Fungi</taxon>
        <taxon>Dikarya</taxon>
        <taxon>Basidiomycota</taxon>
        <taxon>Agaricomycotina</taxon>
        <taxon>Agaricomycetes</taxon>
        <taxon>Agaricomycetidae</taxon>
        <taxon>Boletales</taxon>
        <taxon>Paxilineae</taxon>
        <taxon>Paxillaceae</taxon>
        <taxon>Paxillus</taxon>
    </lineage>
</organism>
<name>A0A0D0E0W5_9AGAM</name>